<keyword evidence="1 2" id="KW-0732">Signal</keyword>
<dbReference type="PANTHER" id="PTHR21666:SF289">
    <property type="entry name" value="L-ALA--D-GLU ENDOPEPTIDASE"/>
    <property type="match status" value="1"/>
</dbReference>
<dbReference type="EMBL" id="JADOUE010000001">
    <property type="protein sequence ID" value="MBG6121876.1"/>
    <property type="molecule type" value="Genomic_DNA"/>
</dbReference>
<evidence type="ECO:0000256" key="1">
    <source>
        <dbReference type="ARBA" id="ARBA00022729"/>
    </source>
</evidence>
<evidence type="ECO:0000313" key="4">
    <source>
        <dbReference type="EMBL" id="MBG6121876.1"/>
    </source>
</evidence>
<dbReference type="Gene3D" id="2.70.70.10">
    <property type="entry name" value="Glucose Permease (Domain IIA)"/>
    <property type="match status" value="1"/>
</dbReference>
<dbReference type="Proteomes" id="UP000658613">
    <property type="component" value="Unassembled WGS sequence"/>
</dbReference>
<dbReference type="AlphaFoldDB" id="A0A931GVY6"/>
<sequence length="174" mass="18103">MKTSQHRIFVILRSAVATLAAAVVVAVATPLHSGPQAAAYVNPATGSPYASGVIRAPDIPERNWMPGHRGVDLAAAPGATVRAAGEGEVAFVGTVVGVPTVSIVHPDGIRTTYQPVHASVKKGDRVDEGSPIGTLGHPFGRNIGLQWGALIAKDTYINPLSLLAEPRIRLKPVD</sequence>
<dbReference type="RefSeq" id="WP_196824356.1">
    <property type="nucleotide sequence ID" value="NZ_CP046980.1"/>
</dbReference>
<organism evidence="4 5">
    <name type="scientific">Corynebacterium aquatimens</name>
    <dbReference type="NCBI Taxonomy" id="1190508"/>
    <lineage>
        <taxon>Bacteria</taxon>
        <taxon>Bacillati</taxon>
        <taxon>Actinomycetota</taxon>
        <taxon>Actinomycetes</taxon>
        <taxon>Mycobacteriales</taxon>
        <taxon>Corynebacteriaceae</taxon>
        <taxon>Corynebacterium</taxon>
    </lineage>
</organism>
<evidence type="ECO:0000256" key="2">
    <source>
        <dbReference type="SAM" id="SignalP"/>
    </source>
</evidence>
<feature type="domain" description="M23ase beta-sheet core" evidence="3">
    <location>
        <begin position="67"/>
        <end position="137"/>
    </location>
</feature>
<keyword evidence="5" id="KW-1185">Reference proteome</keyword>
<reference evidence="4" key="1">
    <citation type="submission" date="2020-11" db="EMBL/GenBank/DDBJ databases">
        <title>Sequencing the genomes of 1000 actinobacteria strains.</title>
        <authorList>
            <person name="Klenk H.-P."/>
        </authorList>
    </citation>
    <scope>NUCLEOTIDE SEQUENCE</scope>
    <source>
        <strain evidence="4">DSM 45632</strain>
    </source>
</reference>
<accession>A0A931GVY6</accession>
<feature type="signal peptide" evidence="2">
    <location>
        <begin position="1"/>
        <end position="28"/>
    </location>
</feature>
<feature type="chain" id="PRO_5039402648" evidence="2">
    <location>
        <begin position="29"/>
        <end position="174"/>
    </location>
</feature>
<protein>
    <submittedName>
        <fullName evidence="4">Murein DD-endopeptidase MepM/ murein hydrolase activator NlpD</fullName>
    </submittedName>
</protein>
<keyword evidence="4" id="KW-0378">Hydrolase</keyword>
<comment type="caution">
    <text evidence="4">The sequence shown here is derived from an EMBL/GenBank/DDBJ whole genome shotgun (WGS) entry which is preliminary data.</text>
</comment>
<dbReference type="SUPFAM" id="SSF51261">
    <property type="entry name" value="Duplicated hybrid motif"/>
    <property type="match status" value="1"/>
</dbReference>
<dbReference type="CDD" id="cd12797">
    <property type="entry name" value="M23_peptidase"/>
    <property type="match status" value="1"/>
</dbReference>
<dbReference type="Pfam" id="PF01551">
    <property type="entry name" value="Peptidase_M23"/>
    <property type="match status" value="1"/>
</dbReference>
<dbReference type="InterPro" id="IPR016047">
    <property type="entry name" value="M23ase_b-sheet_dom"/>
</dbReference>
<evidence type="ECO:0000259" key="3">
    <source>
        <dbReference type="Pfam" id="PF01551"/>
    </source>
</evidence>
<dbReference type="InterPro" id="IPR011055">
    <property type="entry name" value="Dup_hybrid_motif"/>
</dbReference>
<name>A0A931GVY6_9CORY</name>
<evidence type="ECO:0000313" key="5">
    <source>
        <dbReference type="Proteomes" id="UP000658613"/>
    </source>
</evidence>
<dbReference type="PANTHER" id="PTHR21666">
    <property type="entry name" value="PEPTIDASE-RELATED"/>
    <property type="match status" value="1"/>
</dbReference>
<dbReference type="GO" id="GO:0004222">
    <property type="term" value="F:metalloendopeptidase activity"/>
    <property type="evidence" value="ECO:0007669"/>
    <property type="project" value="TreeGrafter"/>
</dbReference>
<proteinExistence type="predicted"/>
<gene>
    <name evidence="4" type="ORF">IW254_000845</name>
</gene>
<dbReference type="InterPro" id="IPR050570">
    <property type="entry name" value="Cell_wall_metabolism_enzyme"/>
</dbReference>